<organism evidence="2 3">
    <name type="scientific">Mucilaginibacter rigui</name>
    <dbReference type="NCBI Taxonomy" id="534635"/>
    <lineage>
        <taxon>Bacteria</taxon>
        <taxon>Pseudomonadati</taxon>
        <taxon>Bacteroidota</taxon>
        <taxon>Sphingobacteriia</taxon>
        <taxon>Sphingobacteriales</taxon>
        <taxon>Sphingobacteriaceae</taxon>
        <taxon>Mucilaginibacter</taxon>
    </lineage>
</organism>
<keyword evidence="3" id="KW-1185">Reference proteome</keyword>
<reference evidence="2 3" key="1">
    <citation type="submission" date="2020-09" db="EMBL/GenBank/DDBJ databases">
        <title>Novel species of Mucilaginibacter isolated from a glacier on the Tibetan Plateau.</title>
        <authorList>
            <person name="Liu Q."/>
            <person name="Xin Y.-H."/>
        </authorList>
    </citation>
    <scope>NUCLEOTIDE SEQUENCE [LARGE SCALE GENOMIC DNA]</scope>
    <source>
        <strain evidence="2 3">CGMCC 1.13878</strain>
    </source>
</reference>
<gene>
    <name evidence="2" type="ORF">IDJ75_19180</name>
</gene>
<feature type="chain" id="PRO_5045400425" evidence="1">
    <location>
        <begin position="19"/>
        <end position="264"/>
    </location>
</feature>
<evidence type="ECO:0000313" key="2">
    <source>
        <dbReference type="EMBL" id="MBD1387417.1"/>
    </source>
</evidence>
<feature type="signal peptide" evidence="1">
    <location>
        <begin position="1"/>
        <end position="18"/>
    </location>
</feature>
<keyword evidence="1" id="KW-0732">Signal</keyword>
<dbReference type="Proteomes" id="UP000618754">
    <property type="component" value="Unassembled WGS sequence"/>
</dbReference>
<proteinExistence type="predicted"/>
<name>A0ABR7X9Z7_9SPHI</name>
<dbReference type="RefSeq" id="WP_191177259.1">
    <property type="nucleotide sequence ID" value="NZ_JACWMW010000005.1"/>
</dbReference>
<sequence>MKRSVLLLLLFISLSGYSQTTINNYKYVVVPEKFTQFKDAYQDMLKSLTKGLLEYKGLTVYLENADMPSEVANNKCQTLSADLLEKSGMLTTEITLILKDCKGNVVYKSNAGKSREKDYKTAYNIALRDAFTSVSYSYSGPAAEASQPTVTAAITPEKQTPVTQAVQAPVKPSAAAAPITPVQSTEKVTSRPAGTLYAQAIANGYQLIDTTPKIVLTLLKTSAENVYIASNADTSGIALKKGDEWFFEYYKGGKLVSEKLSVKF</sequence>
<evidence type="ECO:0000313" key="3">
    <source>
        <dbReference type="Proteomes" id="UP000618754"/>
    </source>
</evidence>
<accession>A0ABR7X9Z7</accession>
<evidence type="ECO:0000256" key="1">
    <source>
        <dbReference type="SAM" id="SignalP"/>
    </source>
</evidence>
<protein>
    <submittedName>
        <fullName evidence="2">Uncharacterized protein</fullName>
    </submittedName>
</protein>
<dbReference type="EMBL" id="JACWMW010000005">
    <property type="protein sequence ID" value="MBD1387417.1"/>
    <property type="molecule type" value="Genomic_DNA"/>
</dbReference>
<comment type="caution">
    <text evidence="2">The sequence shown here is derived from an EMBL/GenBank/DDBJ whole genome shotgun (WGS) entry which is preliminary data.</text>
</comment>